<dbReference type="Proteomes" id="UP001595528">
    <property type="component" value="Unassembled WGS sequence"/>
</dbReference>
<gene>
    <name evidence="4" type="ORF">ACFOGJ_15475</name>
</gene>
<evidence type="ECO:0000313" key="4">
    <source>
        <dbReference type="EMBL" id="MFC3228644.1"/>
    </source>
</evidence>
<dbReference type="PANTHER" id="PTHR44591:SF23">
    <property type="entry name" value="CHEY SUBFAMILY"/>
    <property type="match status" value="1"/>
</dbReference>
<sequence length="139" mass="14905">MTKILLVDDDDLQARAIELALRRSGFGVDWAADGVEGMEIFRRLMPDLVITDIVMPRRDGIGLISELRRIDPATPIIALSGGSILGRLQLLEQAIRVGANATMSKPVALADLLAAVRRCLATAGRPMPAARLTGTAPLH</sequence>
<organism evidence="4 5">
    <name type="scientific">Marinibaculum pumilum</name>
    <dbReference type="NCBI Taxonomy" id="1766165"/>
    <lineage>
        <taxon>Bacteria</taxon>
        <taxon>Pseudomonadati</taxon>
        <taxon>Pseudomonadota</taxon>
        <taxon>Alphaproteobacteria</taxon>
        <taxon>Rhodospirillales</taxon>
        <taxon>Rhodospirillaceae</taxon>
        <taxon>Marinibaculum</taxon>
    </lineage>
</organism>
<evidence type="ECO:0000256" key="1">
    <source>
        <dbReference type="ARBA" id="ARBA00022553"/>
    </source>
</evidence>
<evidence type="ECO:0000256" key="2">
    <source>
        <dbReference type="PROSITE-ProRule" id="PRU00169"/>
    </source>
</evidence>
<dbReference type="Gene3D" id="3.40.50.2300">
    <property type="match status" value="1"/>
</dbReference>
<dbReference type="SMART" id="SM00448">
    <property type="entry name" value="REC"/>
    <property type="match status" value="1"/>
</dbReference>
<evidence type="ECO:0000259" key="3">
    <source>
        <dbReference type="PROSITE" id="PS50110"/>
    </source>
</evidence>
<accession>A0ABV7L2D3</accession>
<dbReference type="InterPro" id="IPR050595">
    <property type="entry name" value="Bact_response_regulator"/>
</dbReference>
<dbReference type="CDD" id="cd00156">
    <property type="entry name" value="REC"/>
    <property type="match status" value="1"/>
</dbReference>
<protein>
    <submittedName>
        <fullName evidence="4">Response regulator transcription factor</fullName>
    </submittedName>
</protein>
<dbReference type="InterPro" id="IPR011006">
    <property type="entry name" value="CheY-like_superfamily"/>
</dbReference>
<comment type="caution">
    <text evidence="4">The sequence shown here is derived from an EMBL/GenBank/DDBJ whole genome shotgun (WGS) entry which is preliminary data.</text>
</comment>
<keyword evidence="1 2" id="KW-0597">Phosphoprotein</keyword>
<dbReference type="EMBL" id="JBHRTR010000028">
    <property type="protein sequence ID" value="MFC3228644.1"/>
    <property type="molecule type" value="Genomic_DNA"/>
</dbReference>
<dbReference type="Pfam" id="PF00072">
    <property type="entry name" value="Response_reg"/>
    <property type="match status" value="1"/>
</dbReference>
<feature type="modified residue" description="4-aspartylphosphate" evidence="2">
    <location>
        <position position="52"/>
    </location>
</feature>
<feature type="domain" description="Response regulatory" evidence="3">
    <location>
        <begin position="3"/>
        <end position="120"/>
    </location>
</feature>
<keyword evidence="5" id="KW-1185">Reference proteome</keyword>
<proteinExistence type="predicted"/>
<dbReference type="PROSITE" id="PS50110">
    <property type="entry name" value="RESPONSE_REGULATORY"/>
    <property type="match status" value="1"/>
</dbReference>
<reference evidence="5" key="1">
    <citation type="journal article" date="2019" name="Int. J. Syst. Evol. Microbiol.">
        <title>The Global Catalogue of Microorganisms (GCM) 10K type strain sequencing project: providing services to taxonomists for standard genome sequencing and annotation.</title>
        <authorList>
            <consortium name="The Broad Institute Genomics Platform"/>
            <consortium name="The Broad Institute Genome Sequencing Center for Infectious Disease"/>
            <person name="Wu L."/>
            <person name="Ma J."/>
        </authorList>
    </citation>
    <scope>NUCLEOTIDE SEQUENCE [LARGE SCALE GENOMIC DNA]</scope>
    <source>
        <strain evidence="5">KCTC 42964</strain>
    </source>
</reference>
<dbReference type="SUPFAM" id="SSF52172">
    <property type="entry name" value="CheY-like"/>
    <property type="match status" value="1"/>
</dbReference>
<evidence type="ECO:0000313" key="5">
    <source>
        <dbReference type="Proteomes" id="UP001595528"/>
    </source>
</evidence>
<dbReference type="InterPro" id="IPR001789">
    <property type="entry name" value="Sig_transdc_resp-reg_receiver"/>
</dbReference>
<dbReference type="RefSeq" id="WP_379901964.1">
    <property type="nucleotide sequence ID" value="NZ_JBHRTR010000028.1"/>
</dbReference>
<dbReference type="PANTHER" id="PTHR44591">
    <property type="entry name" value="STRESS RESPONSE REGULATOR PROTEIN 1"/>
    <property type="match status" value="1"/>
</dbReference>
<name>A0ABV7L2D3_9PROT</name>